<dbReference type="InterPro" id="IPR036192">
    <property type="entry name" value="Cell_div_ZapA-like_sf"/>
</dbReference>
<dbReference type="STRING" id="159291.SAMN05920897_11748"/>
<dbReference type="EMBL" id="FTMS01000017">
    <property type="protein sequence ID" value="SIQ88793.1"/>
    <property type="molecule type" value="Genomic_DNA"/>
</dbReference>
<gene>
    <name evidence="1" type="ORF">SAMN05920897_11748</name>
</gene>
<dbReference type="GO" id="GO:0051301">
    <property type="term" value="P:cell division"/>
    <property type="evidence" value="ECO:0007669"/>
    <property type="project" value="UniProtKB-KW"/>
</dbReference>
<sequence>MMRIDLLGTSFQIQSDEEPEYLEEILSYYRDRLQEIEETVATRDPLKKSILAALVVTDELFRSRSEGASSEDVGEIEEIAHRLLQSIDEILPEPSP</sequence>
<dbReference type="SUPFAM" id="SSF102829">
    <property type="entry name" value="Cell division protein ZapA-like"/>
    <property type="match status" value="1"/>
</dbReference>
<dbReference type="Proteomes" id="UP000186400">
    <property type="component" value="Unassembled WGS sequence"/>
</dbReference>
<evidence type="ECO:0000313" key="1">
    <source>
        <dbReference type="EMBL" id="SIQ88793.1"/>
    </source>
</evidence>
<accession>A0A1N6WF60</accession>
<dbReference type="InterPro" id="IPR007838">
    <property type="entry name" value="Cell_div_ZapA-like"/>
</dbReference>
<proteinExistence type="predicted"/>
<dbReference type="Gene3D" id="6.10.250.790">
    <property type="match status" value="1"/>
</dbReference>
<reference evidence="2" key="1">
    <citation type="submission" date="2017-01" db="EMBL/GenBank/DDBJ databases">
        <authorList>
            <person name="Varghese N."/>
            <person name="Submissions S."/>
        </authorList>
    </citation>
    <scope>NUCLEOTIDE SEQUENCE [LARGE SCALE GENOMIC DNA]</scope>
    <source>
        <strain evidence="2">ASpG1</strain>
    </source>
</reference>
<name>A0A1N6WF60_9SPIO</name>
<evidence type="ECO:0000313" key="2">
    <source>
        <dbReference type="Proteomes" id="UP000186400"/>
    </source>
</evidence>
<keyword evidence="2" id="KW-1185">Reference proteome</keyword>
<keyword evidence="1" id="KW-0131">Cell cycle</keyword>
<dbReference type="Pfam" id="PF05164">
    <property type="entry name" value="ZapA"/>
    <property type="match status" value="1"/>
</dbReference>
<dbReference type="InterPro" id="IPR053712">
    <property type="entry name" value="Bac_CellDiv_Activator"/>
</dbReference>
<dbReference type="AlphaFoldDB" id="A0A1N6WF60"/>
<organism evidence="1 2">
    <name type="scientific">Alkalispirochaeta americana</name>
    <dbReference type="NCBI Taxonomy" id="159291"/>
    <lineage>
        <taxon>Bacteria</taxon>
        <taxon>Pseudomonadati</taxon>
        <taxon>Spirochaetota</taxon>
        <taxon>Spirochaetia</taxon>
        <taxon>Spirochaetales</taxon>
        <taxon>Spirochaetaceae</taxon>
        <taxon>Alkalispirochaeta</taxon>
    </lineage>
</organism>
<protein>
    <submittedName>
        <fullName evidence="1">Cell division protein ZapA, inhibits GTPase activity of FtsZ</fullName>
    </submittedName>
</protein>
<keyword evidence="1" id="KW-0132">Cell division</keyword>